<dbReference type="InterPro" id="IPR024311">
    <property type="entry name" value="Lipocalin-like"/>
</dbReference>
<sequence length="145" mass="16575">MKTFIGKHLIGAWRLISCTDEDQQGNTLQFFGDSPTGMLIYDDKGNMSVQMMKPERNLFASVAAGTGTPEETYEAFHGYNAYYGRYAEETPGEILHEVEGSLFPNYIGIRFVRYAELRGDELILVTPPMPVKDRQLVFRLVWKRI</sequence>
<feature type="domain" description="Lipocalin-like" evidence="1">
    <location>
        <begin position="10"/>
        <end position="145"/>
    </location>
</feature>
<reference evidence="4" key="1">
    <citation type="submission" date="2020-04" db="EMBL/GenBank/DDBJ databases">
        <authorList>
            <person name="Kittiwongwattana C."/>
        </authorList>
    </citation>
    <scope>NUCLEOTIDE SEQUENCE [LARGE SCALE GENOMIC DNA]</scope>
    <source>
        <strain evidence="3 5">1303</strain>
        <strain evidence="4">1310</strain>
    </source>
</reference>
<name>A0AAE6ZEV7_9BACT</name>
<organism evidence="2 4">
    <name type="scientific">Chitinophaga oryzae</name>
    <dbReference type="NCBI Taxonomy" id="2725414"/>
    <lineage>
        <taxon>Bacteria</taxon>
        <taxon>Pseudomonadati</taxon>
        <taxon>Bacteroidota</taxon>
        <taxon>Chitinophagia</taxon>
        <taxon>Chitinophagales</taxon>
        <taxon>Chitinophagaceae</taxon>
        <taxon>Chitinophaga</taxon>
    </lineage>
</organism>
<gene>
    <name evidence="3" type="ORF">HF324_05900</name>
    <name evidence="2" type="ORF">HF329_06235</name>
</gene>
<evidence type="ECO:0000313" key="5">
    <source>
        <dbReference type="Proteomes" id="UP000503144"/>
    </source>
</evidence>
<dbReference type="Pfam" id="PF13924">
    <property type="entry name" value="Lipocalin_5"/>
    <property type="match status" value="1"/>
</dbReference>
<evidence type="ECO:0000313" key="3">
    <source>
        <dbReference type="EMBL" id="QJB37409.1"/>
    </source>
</evidence>
<dbReference type="EMBL" id="CP051205">
    <property type="protein sequence ID" value="QJB30920.1"/>
    <property type="molecule type" value="Genomic_DNA"/>
</dbReference>
<dbReference type="RefSeq" id="WP_168803198.1">
    <property type="nucleotide sequence ID" value="NZ_CP051204.2"/>
</dbReference>
<keyword evidence="5" id="KW-1185">Reference proteome</keyword>
<dbReference type="KEGG" id="coy:HF329_06235"/>
<dbReference type="EMBL" id="CP051204">
    <property type="protein sequence ID" value="QJB37409.1"/>
    <property type="molecule type" value="Genomic_DNA"/>
</dbReference>
<dbReference type="Proteomes" id="UP000502421">
    <property type="component" value="Chromosome"/>
</dbReference>
<protein>
    <submittedName>
        <fullName evidence="2">Lipocalin-like domain-containing protein</fullName>
    </submittedName>
</protein>
<reference evidence="2" key="2">
    <citation type="submission" date="2020-09" db="EMBL/GenBank/DDBJ databases">
        <authorList>
            <person name="Kittiwongwattana C."/>
        </authorList>
    </citation>
    <scope>NUCLEOTIDE SEQUENCE</scope>
    <source>
        <strain evidence="5">1303</strain>
        <strain evidence="2">1310</strain>
    </source>
</reference>
<dbReference type="AlphaFoldDB" id="A0AAE6ZEV7"/>
<evidence type="ECO:0000259" key="1">
    <source>
        <dbReference type="Pfam" id="PF13924"/>
    </source>
</evidence>
<accession>A0AAE6ZEV7</accession>
<evidence type="ECO:0000313" key="4">
    <source>
        <dbReference type="Proteomes" id="UP000502421"/>
    </source>
</evidence>
<dbReference type="Proteomes" id="UP000503144">
    <property type="component" value="Chromosome"/>
</dbReference>
<proteinExistence type="predicted"/>
<evidence type="ECO:0000313" key="2">
    <source>
        <dbReference type="EMBL" id="QJB30920.1"/>
    </source>
</evidence>